<protein>
    <submittedName>
        <fullName evidence="1">Uncharacterized protein</fullName>
    </submittedName>
</protein>
<reference evidence="1 2" key="1">
    <citation type="submission" date="2020-08" db="EMBL/GenBank/DDBJ databases">
        <title>Genomic Encyclopedia of Type Strains, Phase IV (KMG-IV): sequencing the most valuable type-strain genomes for metagenomic binning, comparative biology and taxonomic classification.</title>
        <authorList>
            <person name="Goeker M."/>
        </authorList>
    </citation>
    <scope>NUCLEOTIDE SEQUENCE [LARGE SCALE GENOMIC DNA]</scope>
    <source>
        <strain evidence="1 2">DSM 101064</strain>
    </source>
</reference>
<evidence type="ECO:0000313" key="2">
    <source>
        <dbReference type="Proteomes" id="UP000535415"/>
    </source>
</evidence>
<evidence type="ECO:0000313" key="1">
    <source>
        <dbReference type="EMBL" id="MBB5722544.1"/>
    </source>
</evidence>
<accession>A0A7W9EYC4</accession>
<sequence>MRGPKHTLHKCKSAFGMVIFDTGRGDSPSAVQTVDTTIIKET</sequence>
<organism evidence="1 2">
    <name type="scientific">Yoonia ponticola</name>
    <dbReference type="NCBI Taxonomy" id="1524255"/>
    <lineage>
        <taxon>Bacteria</taxon>
        <taxon>Pseudomonadati</taxon>
        <taxon>Pseudomonadota</taxon>
        <taxon>Alphaproteobacteria</taxon>
        <taxon>Rhodobacterales</taxon>
        <taxon>Paracoccaceae</taxon>
        <taxon>Yoonia</taxon>
    </lineage>
</organism>
<gene>
    <name evidence="1" type="ORF">FHS72_002170</name>
</gene>
<comment type="caution">
    <text evidence="1">The sequence shown here is derived from an EMBL/GenBank/DDBJ whole genome shotgun (WGS) entry which is preliminary data.</text>
</comment>
<dbReference type="Proteomes" id="UP000535415">
    <property type="component" value="Unassembled WGS sequence"/>
</dbReference>
<keyword evidence="2" id="KW-1185">Reference proteome</keyword>
<proteinExistence type="predicted"/>
<dbReference type="AlphaFoldDB" id="A0A7W9EYC4"/>
<dbReference type="EMBL" id="JACIJM010000005">
    <property type="protein sequence ID" value="MBB5722544.1"/>
    <property type="molecule type" value="Genomic_DNA"/>
</dbReference>
<name>A0A7W9EYC4_9RHOB</name>